<evidence type="ECO:0000313" key="2">
    <source>
        <dbReference type="EMBL" id="HIV04247.1"/>
    </source>
</evidence>
<dbReference type="AlphaFoldDB" id="A0A9D1NJB7"/>
<dbReference type="SUPFAM" id="SSF54523">
    <property type="entry name" value="Pili subunits"/>
    <property type="match status" value="1"/>
</dbReference>
<comment type="caution">
    <text evidence="2">The sequence shown here is derived from an EMBL/GenBank/DDBJ whole genome shotgun (WGS) entry which is preliminary data.</text>
</comment>
<keyword evidence="1" id="KW-0812">Transmembrane</keyword>
<reference evidence="2" key="1">
    <citation type="submission" date="2020-10" db="EMBL/GenBank/DDBJ databases">
        <authorList>
            <person name="Gilroy R."/>
        </authorList>
    </citation>
    <scope>NUCLEOTIDE SEQUENCE</scope>
    <source>
        <strain evidence="2">10669</strain>
    </source>
</reference>
<gene>
    <name evidence="2" type="ORF">IAC75_03745</name>
</gene>
<evidence type="ECO:0000256" key="1">
    <source>
        <dbReference type="SAM" id="Phobius"/>
    </source>
</evidence>
<feature type="transmembrane region" description="Helical" evidence="1">
    <location>
        <begin position="12"/>
        <end position="33"/>
    </location>
</feature>
<protein>
    <submittedName>
        <fullName evidence="2">Prepilin-type N-terminal cleavage/methylation domain-containing protein</fullName>
    </submittedName>
</protein>
<dbReference type="InterPro" id="IPR012902">
    <property type="entry name" value="N_methyl_site"/>
</dbReference>
<proteinExistence type="predicted"/>
<dbReference type="Pfam" id="PF07963">
    <property type="entry name" value="N_methyl"/>
    <property type="match status" value="1"/>
</dbReference>
<dbReference type="NCBIfam" id="TIGR02532">
    <property type="entry name" value="IV_pilin_GFxxxE"/>
    <property type="match status" value="1"/>
</dbReference>
<dbReference type="EMBL" id="DVOG01000095">
    <property type="protein sequence ID" value="HIV04247.1"/>
    <property type="molecule type" value="Genomic_DNA"/>
</dbReference>
<organism evidence="2 3">
    <name type="scientific">Candidatus Spyradosoma merdigallinarum</name>
    <dbReference type="NCBI Taxonomy" id="2840950"/>
    <lineage>
        <taxon>Bacteria</taxon>
        <taxon>Pseudomonadati</taxon>
        <taxon>Verrucomicrobiota</taxon>
        <taxon>Opitutia</taxon>
        <taxon>Opitutia incertae sedis</taxon>
        <taxon>Candidatus Spyradosoma</taxon>
    </lineage>
</organism>
<dbReference type="Proteomes" id="UP000886812">
    <property type="component" value="Unassembled WGS sequence"/>
</dbReference>
<keyword evidence="1" id="KW-0472">Membrane</keyword>
<reference evidence="2" key="2">
    <citation type="journal article" date="2021" name="PeerJ">
        <title>Extensive microbial diversity within the chicken gut microbiome revealed by metagenomics and culture.</title>
        <authorList>
            <person name="Gilroy R."/>
            <person name="Ravi A."/>
            <person name="Getino M."/>
            <person name="Pursley I."/>
            <person name="Horton D.L."/>
            <person name="Alikhan N.F."/>
            <person name="Baker D."/>
            <person name="Gharbi K."/>
            <person name="Hall N."/>
            <person name="Watson M."/>
            <person name="Adriaenssens E.M."/>
            <person name="Foster-Nyarko E."/>
            <person name="Jarju S."/>
            <person name="Secka A."/>
            <person name="Antonio M."/>
            <person name="Oren A."/>
            <person name="Chaudhuri R.R."/>
            <person name="La Ragione R."/>
            <person name="Hildebrand F."/>
            <person name="Pallen M.J."/>
        </authorList>
    </citation>
    <scope>NUCLEOTIDE SEQUENCE</scope>
    <source>
        <strain evidence="2">10669</strain>
    </source>
</reference>
<dbReference type="InterPro" id="IPR045584">
    <property type="entry name" value="Pilin-like"/>
</dbReference>
<name>A0A9D1NJB7_9BACT</name>
<keyword evidence="1" id="KW-1133">Transmembrane helix</keyword>
<sequence>MFRKATGKRAFTLVEILTVIAIIGIVAMVIVGLRPGNPRGLEDARRIASAEFRVAQSKAVLGANPDRDPTTTQRYNIRTGVLVLDDPDDVERHLRFIQPIVGGTDSQEKTALSDYYWYASGEGVTLPQGVFFVPPDASGVRARSAVEPIEGSARVRIDPDLRAKGQKFGEGKKEWYAYLFDSNGQTYMTKAVVMLAEGQIDPASGDVDFGEDPFVSGFVVHRSGSLSFTRDDEEAAAAAE</sequence>
<accession>A0A9D1NJB7</accession>
<evidence type="ECO:0000313" key="3">
    <source>
        <dbReference type="Proteomes" id="UP000886812"/>
    </source>
</evidence>